<gene>
    <name evidence="10" type="primary">galU</name>
    <name evidence="10" type="ORF">ERCIPICE3303_177</name>
</gene>
<keyword evidence="5 8" id="KW-0548">Nucleotidyltransferase</keyword>
<evidence type="ECO:0000259" key="9">
    <source>
        <dbReference type="Pfam" id="PF00483"/>
    </source>
</evidence>
<dbReference type="NCBIfam" id="TIGR01099">
    <property type="entry name" value="galU"/>
    <property type="match status" value="1"/>
</dbReference>
<dbReference type="EMBL" id="LR217737">
    <property type="protein sequence ID" value="VFP87579.1"/>
    <property type="molecule type" value="Genomic_DNA"/>
</dbReference>
<proteinExistence type="inferred from homology"/>
<keyword evidence="4 8" id="KW-0808">Transferase</keyword>
<evidence type="ECO:0000256" key="1">
    <source>
        <dbReference type="ARBA" id="ARBA00006890"/>
    </source>
</evidence>
<dbReference type="Proteomes" id="UP000294289">
    <property type="component" value="Chromosome"/>
</dbReference>
<reference evidence="10 11" key="1">
    <citation type="submission" date="2019-02" db="EMBL/GenBank/DDBJ databases">
        <authorList>
            <person name="Manzano-Marin A."/>
            <person name="Manzano-Marin A."/>
        </authorList>
    </citation>
    <scope>NUCLEOTIDE SEQUENCE [LARGE SCALE GENOMIC DNA]</scope>
    <source>
        <strain evidence="10 11">ErCipiceae</strain>
    </source>
</reference>
<dbReference type="GO" id="GO:0006011">
    <property type="term" value="P:UDP-alpha-D-glucose metabolic process"/>
    <property type="evidence" value="ECO:0007669"/>
    <property type="project" value="InterPro"/>
</dbReference>
<dbReference type="EC" id="2.7.7.9" evidence="2 8"/>
<dbReference type="PANTHER" id="PTHR43197">
    <property type="entry name" value="UTP--GLUCOSE-1-PHOSPHATE URIDYLYLTRANSFERASE"/>
    <property type="match status" value="1"/>
</dbReference>
<evidence type="ECO:0000256" key="4">
    <source>
        <dbReference type="ARBA" id="ARBA00022679"/>
    </source>
</evidence>
<dbReference type="Gene3D" id="3.90.550.10">
    <property type="entry name" value="Spore Coat Polysaccharide Biosynthesis Protein SpsA, Chain A"/>
    <property type="match status" value="1"/>
</dbReference>
<dbReference type="PANTHER" id="PTHR43197:SF1">
    <property type="entry name" value="UTP--GLUCOSE-1-PHOSPHATE URIDYLYLTRANSFERASE"/>
    <property type="match status" value="1"/>
</dbReference>
<name>A0A803FT49_9GAMM</name>
<dbReference type="Pfam" id="PF00483">
    <property type="entry name" value="NTP_transferase"/>
    <property type="match status" value="1"/>
</dbReference>
<feature type="domain" description="Nucleotidyl transferase" evidence="9">
    <location>
        <begin position="10"/>
        <end position="278"/>
    </location>
</feature>
<dbReference type="CDD" id="cd02541">
    <property type="entry name" value="UGPase_prokaryotic"/>
    <property type="match status" value="1"/>
</dbReference>
<dbReference type="InterPro" id="IPR029044">
    <property type="entry name" value="Nucleotide-diphossugar_trans"/>
</dbReference>
<dbReference type="OrthoDB" id="9803306at2"/>
<comment type="similarity">
    <text evidence="1 8">Belongs to the UDPGP type 2 family.</text>
</comment>
<evidence type="ECO:0000256" key="3">
    <source>
        <dbReference type="ARBA" id="ARBA00019048"/>
    </source>
</evidence>
<evidence type="ECO:0000256" key="2">
    <source>
        <dbReference type="ARBA" id="ARBA00012415"/>
    </source>
</evidence>
<dbReference type="InterPro" id="IPR005771">
    <property type="entry name" value="GalU_uridylyltTrfase_bac/arc"/>
</dbReference>
<evidence type="ECO:0000313" key="10">
    <source>
        <dbReference type="EMBL" id="VFP87579.1"/>
    </source>
</evidence>
<evidence type="ECO:0000256" key="7">
    <source>
        <dbReference type="ARBA" id="ARBA00048128"/>
    </source>
</evidence>
<dbReference type="InterPro" id="IPR005835">
    <property type="entry name" value="NTP_transferase_dom"/>
</dbReference>
<evidence type="ECO:0000256" key="5">
    <source>
        <dbReference type="ARBA" id="ARBA00022695"/>
    </source>
</evidence>
<dbReference type="GO" id="GO:0003983">
    <property type="term" value="F:UTP:glucose-1-phosphate uridylyltransferase activity"/>
    <property type="evidence" value="ECO:0007669"/>
    <property type="project" value="UniProtKB-EC"/>
</dbReference>
<evidence type="ECO:0000256" key="8">
    <source>
        <dbReference type="RuleBase" id="RU361259"/>
    </source>
</evidence>
<sequence length="302" mass="33952">MSHYNQKKIKAVIPVAGLGTRMLPATKAIPKEMLPLVDKPLIQYIINECVSSGINDIVLITNASKVSIENHFDTNSELITILEKQIQKQLIEEIHSICPKYVNIIQIRQRLIKGLGHAVSCAWPVIGYNPVVVILPDVILNQYQSDLSKDNLANMIQQFKKTGYSQIMVERMTDVTSYGVVDCQGVQLYPGDRTCIVDIVEKPTSDQAPSNLIVVGRYVLSKEIWPLLSKTPIGSHNEIQLTDTLSMLIEKETVEAYHLKGNSYDCGNKLGYMKAFVEYGIHHQTLGNDFRTWLKNTIDIIN</sequence>
<dbReference type="AlphaFoldDB" id="A0A803FT49"/>
<comment type="catalytic activity">
    <reaction evidence="7 8">
        <text>alpha-D-glucose 1-phosphate + UTP + H(+) = UDP-alpha-D-glucose + diphosphate</text>
        <dbReference type="Rhea" id="RHEA:19889"/>
        <dbReference type="ChEBI" id="CHEBI:15378"/>
        <dbReference type="ChEBI" id="CHEBI:33019"/>
        <dbReference type="ChEBI" id="CHEBI:46398"/>
        <dbReference type="ChEBI" id="CHEBI:58601"/>
        <dbReference type="ChEBI" id="CHEBI:58885"/>
        <dbReference type="EC" id="2.7.7.9"/>
    </reaction>
</comment>
<dbReference type="RefSeq" id="WP_157990870.1">
    <property type="nucleotide sequence ID" value="NZ_LR217737.1"/>
</dbReference>
<evidence type="ECO:0000256" key="6">
    <source>
        <dbReference type="ARBA" id="ARBA00037294"/>
    </source>
</evidence>
<comment type="function">
    <text evidence="6">May play a role in stationary phase survival.</text>
</comment>
<accession>A0A803FT49</accession>
<dbReference type="SUPFAM" id="SSF53448">
    <property type="entry name" value="Nucleotide-diphospho-sugar transferases"/>
    <property type="match status" value="1"/>
</dbReference>
<organism evidence="10 11">
    <name type="scientific">Candidatus Erwinia haradaeae</name>
    <dbReference type="NCBI Taxonomy" id="1922217"/>
    <lineage>
        <taxon>Bacteria</taxon>
        <taxon>Pseudomonadati</taxon>
        <taxon>Pseudomonadota</taxon>
        <taxon>Gammaproteobacteria</taxon>
        <taxon>Enterobacterales</taxon>
        <taxon>Erwiniaceae</taxon>
        <taxon>Erwinia</taxon>
    </lineage>
</organism>
<protein>
    <recommendedName>
        <fullName evidence="3 8">UTP--glucose-1-phosphate uridylyltransferase</fullName>
        <ecNumber evidence="2 8">2.7.7.9</ecNumber>
    </recommendedName>
    <alternativeName>
        <fullName evidence="8">UDP-glucose pyrophosphorylase</fullName>
    </alternativeName>
</protein>
<evidence type="ECO:0000313" key="11">
    <source>
        <dbReference type="Proteomes" id="UP000294289"/>
    </source>
</evidence>